<dbReference type="EMBL" id="GL379861">
    <property type="protein sequence ID" value="EGT57407.1"/>
    <property type="molecule type" value="Genomic_DNA"/>
</dbReference>
<reference evidence="3" key="1">
    <citation type="submission" date="2011-07" db="EMBL/GenBank/DDBJ databases">
        <authorList>
            <consortium name="Caenorhabditis brenneri Sequencing and Analysis Consortium"/>
            <person name="Wilson R.K."/>
        </authorList>
    </citation>
    <scope>NUCLEOTIDE SEQUENCE [LARGE SCALE GENOMIC DNA]</scope>
    <source>
        <strain evidence="3">PB2801</strain>
    </source>
</reference>
<dbReference type="AlphaFoldDB" id="G0NC53"/>
<organism evidence="3">
    <name type="scientific">Caenorhabditis brenneri</name>
    <name type="common">Nematode worm</name>
    <dbReference type="NCBI Taxonomy" id="135651"/>
    <lineage>
        <taxon>Eukaryota</taxon>
        <taxon>Metazoa</taxon>
        <taxon>Ecdysozoa</taxon>
        <taxon>Nematoda</taxon>
        <taxon>Chromadorea</taxon>
        <taxon>Rhabditida</taxon>
        <taxon>Rhabditina</taxon>
        <taxon>Rhabditomorpha</taxon>
        <taxon>Rhabditoidea</taxon>
        <taxon>Rhabditidae</taxon>
        <taxon>Peloderinae</taxon>
        <taxon>Caenorhabditis</taxon>
    </lineage>
</organism>
<feature type="domain" description="F-box" evidence="1">
    <location>
        <begin position="10"/>
        <end position="57"/>
    </location>
</feature>
<dbReference type="CDD" id="cd22150">
    <property type="entry name" value="F-box_CeFBXA-like"/>
    <property type="match status" value="1"/>
</dbReference>
<accession>G0NC53</accession>
<gene>
    <name evidence="2" type="ORF">CAEBREN_11338</name>
</gene>
<protein>
    <recommendedName>
        <fullName evidence="1">F-box domain-containing protein</fullName>
    </recommendedName>
</protein>
<dbReference type="PROSITE" id="PS50181">
    <property type="entry name" value="FBOX"/>
    <property type="match status" value="1"/>
</dbReference>
<dbReference type="InterPro" id="IPR001810">
    <property type="entry name" value="F-box_dom"/>
</dbReference>
<evidence type="ECO:0000313" key="3">
    <source>
        <dbReference type="Proteomes" id="UP000008068"/>
    </source>
</evidence>
<proteinExistence type="predicted"/>
<name>G0NC53_CAEBE</name>
<dbReference type="InParanoid" id="G0NC53"/>
<dbReference type="InterPro" id="IPR036047">
    <property type="entry name" value="F-box-like_dom_sf"/>
</dbReference>
<dbReference type="SUPFAM" id="SSF81383">
    <property type="entry name" value="F-box domain"/>
    <property type="match status" value="1"/>
</dbReference>
<dbReference type="OrthoDB" id="5909237at2759"/>
<keyword evidence="3" id="KW-1185">Reference proteome</keyword>
<dbReference type="SMART" id="SM00256">
    <property type="entry name" value="FBOX"/>
    <property type="match status" value="1"/>
</dbReference>
<sequence length="312" mass="36294">MAETSDNNPIATMENMPPEMLDEILDKLEPIEKLICKRVCRKFYRSVNRLDPGFFKIHVFTRGIWFNGLQMIRYRNRGNNCVVKYAGKEKIIENSNYMDVMISDLFTVLTNQNLHLAELRLLCADPVFAKIHELVVRNELTNLRTEHLIITTDFMYPALTTIFNALNYNNLQLNYIAEHILEPNLQQLERSLREIIDLVPAGVNFNLGIPWLDTLPIGSFLKFKRIELRITSHSNLSGRNIGNIIQTLLTSNVLEYCFLSAKYDIDDVIEFLTDEAHLQENEDVFVVEIPDKNERYTVELFENEFEITRSGN</sequence>
<evidence type="ECO:0000259" key="1">
    <source>
        <dbReference type="PROSITE" id="PS50181"/>
    </source>
</evidence>
<dbReference type="HOGENOM" id="CLU_842599_0_0_1"/>
<evidence type="ECO:0000313" key="2">
    <source>
        <dbReference type="EMBL" id="EGT57407.1"/>
    </source>
</evidence>
<dbReference type="Pfam" id="PF00646">
    <property type="entry name" value="F-box"/>
    <property type="match status" value="1"/>
</dbReference>
<dbReference type="Proteomes" id="UP000008068">
    <property type="component" value="Unassembled WGS sequence"/>
</dbReference>